<evidence type="ECO:0000256" key="1">
    <source>
        <dbReference type="ARBA" id="ARBA00001971"/>
    </source>
</evidence>
<dbReference type="InterPro" id="IPR050121">
    <property type="entry name" value="Cytochrome_P450_monoxygenase"/>
</dbReference>
<evidence type="ECO:0000256" key="5">
    <source>
        <dbReference type="ARBA" id="ARBA00023004"/>
    </source>
</evidence>
<gene>
    <name evidence="8" type="ORF">QYS62_005074</name>
</gene>
<dbReference type="Pfam" id="PF00067">
    <property type="entry name" value="p450"/>
    <property type="match status" value="2"/>
</dbReference>
<evidence type="ECO:0000256" key="4">
    <source>
        <dbReference type="ARBA" id="ARBA00022723"/>
    </source>
</evidence>
<comment type="cofactor">
    <cofactor evidence="1">
        <name>heme</name>
        <dbReference type="ChEBI" id="CHEBI:30413"/>
    </cofactor>
</comment>
<dbReference type="InterPro" id="IPR017972">
    <property type="entry name" value="Cyt_P450_CS"/>
</dbReference>
<proteinExistence type="inferred from homology"/>
<evidence type="ECO:0000313" key="9">
    <source>
        <dbReference type="Proteomes" id="UP001489902"/>
    </source>
</evidence>
<dbReference type="PRINTS" id="PR00465">
    <property type="entry name" value="EP450IV"/>
</dbReference>
<dbReference type="EMBL" id="CP151261">
    <property type="protein sequence ID" value="WZH44058.1"/>
    <property type="molecule type" value="Genomic_DNA"/>
</dbReference>
<keyword evidence="5 7" id="KW-0408">Iron</keyword>
<keyword evidence="4 7" id="KW-0479">Metal-binding</keyword>
<protein>
    <submittedName>
        <fullName evidence="8">Cytochrome P450</fullName>
    </submittedName>
</protein>
<reference evidence="8 9" key="1">
    <citation type="submission" date="2024-04" db="EMBL/GenBank/DDBJ databases">
        <title>Complete genome sequence of Fusarium acuminatum.</title>
        <authorList>
            <person name="Lan B."/>
        </authorList>
    </citation>
    <scope>NUCLEOTIDE SEQUENCE [LARGE SCALE GENOMIC DNA]</scope>
    <source>
        <strain evidence="8">1A</strain>
    </source>
</reference>
<evidence type="ECO:0000256" key="7">
    <source>
        <dbReference type="RuleBase" id="RU000461"/>
    </source>
</evidence>
<keyword evidence="9" id="KW-1185">Reference proteome</keyword>
<evidence type="ECO:0000256" key="6">
    <source>
        <dbReference type="ARBA" id="ARBA00023033"/>
    </source>
</evidence>
<name>A0ABZ2WTJ0_9HYPO</name>
<dbReference type="InterPro" id="IPR001128">
    <property type="entry name" value="Cyt_P450"/>
</dbReference>
<evidence type="ECO:0000313" key="8">
    <source>
        <dbReference type="EMBL" id="WZH44058.1"/>
    </source>
</evidence>
<dbReference type="PRINTS" id="PR00385">
    <property type="entry name" value="P450"/>
</dbReference>
<dbReference type="PANTHER" id="PTHR24305">
    <property type="entry name" value="CYTOCHROME P450"/>
    <property type="match status" value="1"/>
</dbReference>
<dbReference type="SUPFAM" id="SSF48264">
    <property type="entry name" value="Cytochrome P450"/>
    <property type="match status" value="1"/>
</dbReference>
<accession>A0ABZ2WTJ0</accession>
<keyword evidence="3 7" id="KW-0349">Heme</keyword>
<dbReference type="Gene3D" id="1.10.630.10">
    <property type="entry name" value="Cytochrome P450"/>
    <property type="match status" value="1"/>
</dbReference>
<keyword evidence="7" id="KW-0560">Oxidoreductase</keyword>
<dbReference type="InterPro" id="IPR036396">
    <property type="entry name" value="Cyt_P450_sf"/>
</dbReference>
<organism evidence="8 9">
    <name type="scientific">Fusarium acuminatum</name>
    <dbReference type="NCBI Taxonomy" id="5515"/>
    <lineage>
        <taxon>Eukaryota</taxon>
        <taxon>Fungi</taxon>
        <taxon>Dikarya</taxon>
        <taxon>Ascomycota</taxon>
        <taxon>Pezizomycotina</taxon>
        <taxon>Sordariomycetes</taxon>
        <taxon>Hypocreomycetidae</taxon>
        <taxon>Hypocreales</taxon>
        <taxon>Nectriaceae</taxon>
        <taxon>Fusarium</taxon>
        <taxon>Fusarium tricinctum species complex</taxon>
    </lineage>
</organism>
<keyword evidence="6 7" id="KW-0503">Monooxygenase</keyword>
<sequence>MAISVLDSIDHPSTRILLAGLLVVGIAYKLYRSMLPHPLEGIPYNVAATNRIFGDLPEVKAYGSLTDWLATQAVKHQSPIFQTFVRPFAKPWVVIADHHEAAEICTQRLKEFDRGTASTSLFHCVVPNAHITLESSDPQFKKNKELVRNLMTPTFLSEKVSAPEIYDKFSRLVELWNLKTDYAGGKYFAASSDVHNAALDIIVCAAFGLDTEKTQLVKEIEQLSAVGDTLESEKGGEFVFRKIALNEELNALTVLAESIAKIIKTPSPPLFHFLYRNLSGKLRNAIILSKQLQRREIANGIQRRQNGETIKCALDEISLREEAMAKKENRKPDYYSEVITSELMTYLIGGHETTSSALRWGLSYLSADQRSQSELRNALQQAHVQAKAERRPPSLAEIIHTRVPYLDAVVEEVLRVSYPLGMCLREVQVDTQILGARVPKGTTVAFLSNGPSILAPPISYDESRSSEWVRSRKAKQPFKAGYDFAAFVPERWLRTMTGEDGKEEVVFDSQAFPIQAFGSGPRGCFGRKMSYLEMKIFFTLVIWTFELLPLPDHIATPKAVSSLTRNPDRVFIKPHRVVL</sequence>
<evidence type="ECO:0000256" key="2">
    <source>
        <dbReference type="ARBA" id="ARBA00010617"/>
    </source>
</evidence>
<dbReference type="Proteomes" id="UP001489902">
    <property type="component" value="Chromosome 2"/>
</dbReference>
<dbReference type="PROSITE" id="PS00086">
    <property type="entry name" value="CYTOCHROME_P450"/>
    <property type="match status" value="1"/>
</dbReference>
<dbReference type="PANTHER" id="PTHR24305:SF232">
    <property type="entry name" value="P450, PUTATIVE (EUROFUNG)-RELATED"/>
    <property type="match status" value="1"/>
</dbReference>
<evidence type="ECO:0000256" key="3">
    <source>
        <dbReference type="ARBA" id="ARBA00022617"/>
    </source>
</evidence>
<comment type="similarity">
    <text evidence="2 7">Belongs to the cytochrome P450 family.</text>
</comment>
<dbReference type="InterPro" id="IPR002403">
    <property type="entry name" value="Cyt_P450_E_grp-IV"/>
</dbReference>